<dbReference type="Proteomes" id="UP000325122">
    <property type="component" value="Unassembled WGS sequence"/>
</dbReference>
<accession>A0A5M6ZJS0</accession>
<dbReference type="EMBL" id="VWOJ01000001">
    <property type="protein sequence ID" value="KAA5805072.1"/>
    <property type="molecule type" value="Genomic_DNA"/>
</dbReference>
<feature type="transmembrane region" description="Helical" evidence="1">
    <location>
        <begin position="927"/>
        <end position="949"/>
    </location>
</feature>
<keyword evidence="1" id="KW-0812">Transmembrane</keyword>
<protein>
    <submittedName>
        <fullName evidence="2">Uncharacterized protein</fullName>
    </submittedName>
</protein>
<evidence type="ECO:0000313" key="2">
    <source>
        <dbReference type="EMBL" id="KAA5805072.1"/>
    </source>
</evidence>
<feature type="transmembrane region" description="Helical" evidence="1">
    <location>
        <begin position="848"/>
        <end position="868"/>
    </location>
</feature>
<dbReference type="RefSeq" id="WP_150022104.1">
    <property type="nucleotide sequence ID" value="NZ_VWOJ01000001.1"/>
</dbReference>
<feature type="transmembrane region" description="Helical" evidence="1">
    <location>
        <begin position="889"/>
        <end position="915"/>
    </location>
</feature>
<keyword evidence="3" id="KW-1185">Reference proteome</keyword>
<proteinExistence type="predicted"/>
<organism evidence="2 3">
    <name type="scientific">Alkalicaulis satelles</name>
    <dbReference type="NCBI Taxonomy" id="2609175"/>
    <lineage>
        <taxon>Bacteria</taxon>
        <taxon>Pseudomonadati</taxon>
        <taxon>Pseudomonadota</taxon>
        <taxon>Alphaproteobacteria</taxon>
        <taxon>Maricaulales</taxon>
        <taxon>Maricaulaceae</taxon>
        <taxon>Alkalicaulis</taxon>
    </lineage>
</organism>
<name>A0A5M6ZJS0_9PROT</name>
<gene>
    <name evidence="2" type="ORF">F1654_03520</name>
</gene>
<reference evidence="2 3" key="1">
    <citation type="submission" date="2019-09" db="EMBL/GenBank/DDBJ databases">
        <authorList>
            <person name="Kevbrin V."/>
            <person name="Grouzdev D.S."/>
        </authorList>
    </citation>
    <scope>NUCLEOTIDE SEQUENCE [LARGE SCALE GENOMIC DNA]</scope>
    <source>
        <strain evidence="2 3">G-192</strain>
    </source>
</reference>
<keyword evidence="1" id="KW-0472">Membrane</keyword>
<comment type="caution">
    <text evidence="2">The sequence shown here is derived from an EMBL/GenBank/DDBJ whole genome shotgun (WGS) entry which is preliminary data.</text>
</comment>
<dbReference type="AlphaFoldDB" id="A0A5M6ZJS0"/>
<evidence type="ECO:0000313" key="3">
    <source>
        <dbReference type="Proteomes" id="UP000325122"/>
    </source>
</evidence>
<evidence type="ECO:0000256" key="1">
    <source>
        <dbReference type="SAM" id="Phobius"/>
    </source>
</evidence>
<sequence length="952" mass="100003">MTGVLPAHDSALWRDRAAAAAQLEALGARGRLDDADRDFLLFCLRASDPAVYQPAALAAGRLAGDDPDLRAALEDYARSAGASLGSPIKLNGRRSARRLSLVLAGAGETGQSPPGWAHTPFEQPALTPESAAIAPADLANMMLALTRLCGAGRHDFHNHADALLTFMARTPGALRDAPAARRFAQLLAARATGGADMSGALADALAQAQSLAGEDAMSARLEALRLMSELARAVIEAPGLAIPALASAPEALRLAGQSWARRAGRPAPDWTAMEAARGGVMEALRQREALGDENARLACLDALTAPLAGEGEWRWLAPDARALVMHALIDQLRHDPPPPERAQALALRRGLLAGGGDLMSAVVLRLIALEGEGAGPLVDYPLVHAISDPALLAALAPARAQSGRAELIADAVENRLRNGLRSQPGFDPAPWLLLILARKPAPGVLAHLRRLCEGRRYESAAGEDYPLDALLARLAMLTGGADAPRSASALLEAAFALRAELVQETGDALALDDAVSGLASLVDESEAGGSASLILLMRAIQPARALMIAGPEPAVLTQDAGAFCDELAALTARMRARVRWLAPDAWLKPDSARAGLAELAALLRELAARSAPVLPAGLDRSVTQACETLAQRVQARAQALTRLDGAWQDGERTLTALLAAAGEALDGPDGARLAGAILDRLSPGVPLGAAHADDAPASEDARIDAHWRQGRAQLDEALKLDIEGPHWTGAVQRLWEGLMRAAMAEQHEGRVRALLLERPYQAIRRNPASAALMRAARLWCLDRYRPWSAYGAARDLAAGAGERAPSPLSALPALGARLAPLWICLLIGAILMLDFGDAWRAMAEDGDVRGVAITFAIGLGGACAYLFHHLAQRCTPEPGRARAGARLSVAVRALGVAGACFVYALGVTALLWLLLSGTDEVVRGPYASLHIIVWAGFSLFIGVFFGLVAKRN</sequence>
<keyword evidence="1" id="KW-1133">Transmembrane helix</keyword>